<dbReference type="AlphaFoldDB" id="A0A4Y9YU07"/>
<dbReference type="SMART" id="SM00398">
    <property type="entry name" value="HMG"/>
    <property type="match status" value="1"/>
</dbReference>
<proteinExistence type="predicted"/>
<dbReference type="STRING" id="205917.A0A4Y9YU07"/>
<evidence type="ECO:0000313" key="7">
    <source>
        <dbReference type="Proteomes" id="UP000298327"/>
    </source>
</evidence>
<dbReference type="InterPro" id="IPR009071">
    <property type="entry name" value="HMG_box_dom"/>
</dbReference>
<dbReference type="GO" id="GO:0001228">
    <property type="term" value="F:DNA-binding transcription activator activity, RNA polymerase II-specific"/>
    <property type="evidence" value="ECO:0007669"/>
    <property type="project" value="TreeGrafter"/>
</dbReference>
<dbReference type="GO" id="GO:0005634">
    <property type="term" value="C:nucleus"/>
    <property type="evidence" value="ECO:0007669"/>
    <property type="project" value="UniProtKB-UniRule"/>
</dbReference>
<feature type="region of interest" description="Disordered" evidence="4">
    <location>
        <begin position="216"/>
        <end position="272"/>
    </location>
</feature>
<evidence type="ECO:0000256" key="2">
    <source>
        <dbReference type="ARBA" id="ARBA00023163"/>
    </source>
</evidence>
<keyword evidence="2" id="KW-0804">Transcription</keyword>
<name>A0A4Y9YU07_9AGAM</name>
<keyword evidence="3" id="KW-0539">Nucleus</keyword>
<dbReference type="PANTHER" id="PTHR10270">
    <property type="entry name" value="SOX TRANSCRIPTION FACTOR"/>
    <property type="match status" value="1"/>
</dbReference>
<dbReference type="Pfam" id="PF00505">
    <property type="entry name" value="HMG_box"/>
    <property type="match status" value="1"/>
</dbReference>
<gene>
    <name evidence="6" type="ORF">EVG20_g5204</name>
</gene>
<evidence type="ECO:0000256" key="3">
    <source>
        <dbReference type="PROSITE-ProRule" id="PRU00267"/>
    </source>
</evidence>
<dbReference type="CDD" id="cd01389">
    <property type="entry name" value="HMG-box_ROX1-like"/>
    <property type="match status" value="1"/>
</dbReference>
<sequence length="342" mass="36956">MSVDIAYELARPLTRIKWRLVEKCVDLAALSRLFTETNEAMRRCAIPPTNGRDGGSEPSSDMRARTDSVIQRCGGFDAYGLPSTGLRLLRQERRWAGLAEDGGLLKIPLPGPGWGARDMTLPPAFHDGHLLVLPPRGDGQNGQPPRPRNPYILFRQAEGRRLSAHPGSQPPTQVTISHITQGMWHSLPGEEKAYWRALAAYDKRAHAFEYPNYKYSPSKPKKNKAGKEGQGNVEAPAVRGPARHRGELRNTPAGSSAAFVQPQPPVLQPGGTFSNFTFQIPPPALPAVETGSGSLFGVPGYSGTYAYPQATTAIHGFSTGPGGVQPADPISRSSRGIPSTIR</sequence>
<organism evidence="6 7">
    <name type="scientific">Dentipellis fragilis</name>
    <dbReference type="NCBI Taxonomy" id="205917"/>
    <lineage>
        <taxon>Eukaryota</taxon>
        <taxon>Fungi</taxon>
        <taxon>Dikarya</taxon>
        <taxon>Basidiomycota</taxon>
        <taxon>Agaricomycotina</taxon>
        <taxon>Agaricomycetes</taxon>
        <taxon>Russulales</taxon>
        <taxon>Hericiaceae</taxon>
        <taxon>Dentipellis</taxon>
    </lineage>
</organism>
<accession>A0A4Y9YU07</accession>
<reference evidence="6 7" key="1">
    <citation type="submission" date="2019-02" db="EMBL/GenBank/DDBJ databases">
        <title>Genome sequencing of the rare red list fungi Dentipellis fragilis.</title>
        <authorList>
            <person name="Buettner E."/>
            <person name="Kellner H."/>
        </authorList>
    </citation>
    <scope>NUCLEOTIDE SEQUENCE [LARGE SCALE GENOMIC DNA]</scope>
    <source>
        <strain evidence="6 7">DSM 105465</strain>
    </source>
</reference>
<feature type="compositionally biased region" description="Polar residues" evidence="4">
    <location>
        <begin position="331"/>
        <end position="342"/>
    </location>
</feature>
<evidence type="ECO:0000256" key="4">
    <source>
        <dbReference type="SAM" id="MobiDB-lite"/>
    </source>
</evidence>
<dbReference type="InterPro" id="IPR036910">
    <property type="entry name" value="HMG_box_dom_sf"/>
</dbReference>
<dbReference type="InterPro" id="IPR050140">
    <property type="entry name" value="SRY-related_HMG-box_TF-like"/>
</dbReference>
<evidence type="ECO:0000256" key="1">
    <source>
        <dbReference type="ARBA" id="ARBA00023125"/>
    </source>
</evidence>
<keyword evidence="1 3" id="KW-0238">DNA-binding</keyword>
<dbReference type="GO" id="GO:0000122">
    <property type="term" value="P:negative regulation of transcription by RNA polymerase II"/>
    <property type="evidence" value="ECO:0007669"/>
    <property type="project" value="TreeGrafter"/>
</dbReference>
<evidence type="ECO:0000313" key="6">
    <source>
        <dbReference type="EMBL" id="TFY65885.1"/>
    </source>
</evidence>
<keyword evidence="7" id="KW-1185">Reference proteome</keyword>
<dbReference type="PANTHER" id="PTHR10270:SF161">
    <property type="entry name" value="SEX-DETERMINING REGION Y PROTEIN"/>
    <property type="match status" value="1"/>
</dbReference>
<feature type="region of interest" description="Disordered" evidence="4">
    <location>
        <begin position="317"/>
        <end position="342"/>
    </location>
</feature>
<dbReference type="Gene3D" id="1.10.30.10">
    <property type="entry name" value="High mobility group box domain"/>
    <property type="match status" value="1"/>
</dbReference>
<comment type="caution">
    <text evidence="6">The sequence shown here is derived from an EMBL/GenBank/DDBJ whole genome shotgun (WGS) entry which is preliminary data.</text>
</comment>
<evidence type="ECO:0000259" key="5">
    <source>
        <dbReference type="PROSITE" id="PS50118"/>
    </source>
</evidence>
<dbReference type="Proteomes" id="UP000298327">
    <property type="component" value="Unassembled WGS sequence"/>
</dbReference>
<protein>
    <recommendedName>
        <fullName evidence="5">HMG box domain-containing protein</fullName>
    </recommendedName>
</protein>
<dbReference type="EMBL" id="SEOQ01000298">
    <property type="protein sequence ID" value="TFY65885.1"/>
    <property type="molecule type" value="Genomic_DNA"/>
</dbReference>
<feature type="domain" description="HMG box" evidence="5">
    <location>
        <begin position="144"/>
        <end position="214"/>
    </location>
</feature>
<feature type="DNA-binding region" description="HMG box" evidence="3">
    <location>
        <begin position="144"/>
        <end position="214"/>
    </location>
</feature>
<dbReference type="GO" id="GO:0000978">
    <property type="term" value="F:RNA polymerase II cis-regulatory region sequence-specific DNA binding"/>
    <property type="evidence" value="ECO:0007669"/>
    <property type="project" value="TreeGrafter"/>
</dbReference>
<dbReference type="GO" id="GO:0030154">
    <property type="term" value="P:cell differentiation"/>
    <property type="evidence" value="ECO:0007669"/>
    <property type="project" value="TreeGrafter"/>
</dbReference>
<feature type="region of interest" description="Disordered" evidence="4">
    <location>
        <begin position="44"/>
        <end position="63"/>
    </location>
</feature>
<dbReference type="PROSITE" id="PS50118">
    <property type="entry name" value="HMG_BOX_2"/>
    <property type="match status" value="1"/>
</dbReference>
<dbReference type="SUPFAM" id="SSF47095">
    <property type="entry name" value="HMG-box"/>
    <property type="match status" value="1"/>
</dbReference>
<dbReference type="OrthoDB" id="2528040at2759"/>